<sequence>SPGPFFCMFYKPSIPLALVSVDGWNTLTSVFGIYFSVRTVIEVIALSHAHRESAKTAQQQLNAGTQEFDPDLNTPTSVATSNLRFPNNPDGIVTSTTSSIPIYVVLRLILFALLYCAVSILSYGRNLYISFREAEYDLVNPSYLEYVISLLGIIIFIVFGTSIEACKAYWRFLKAFLRFKWVKHLLGRKDSFGDWETEGDE</sequence>
<protein>
    <submittedName>
        <fullName evidence="1">10315_t:CDS:1</fullName>
    </submittedName>
</protein>
<organism evidence="1 2">
    <name type="scientific">Racocetra persica</name>
    <dbReference type="NCBI Taxonomy" id="160502"/>
    <lineage>
        <taxon>Eukaryota</taxon>
        <taxon>Fungi</taxon>
        <taxon>Fungi incertae sedis</taxon>
        <taxon>Mucoromycota</taxon>
        <taxon>Glomeromycotina</taxon>
        <taxon>Glomeromycetes</taxon>
        <taxon>Diversisporales</taxon>
        <taxon>Gigasporaceae</taxon>
        <taxon>Racocetra</taxon>
    </lineage>
</organism>
<evidence type="ECO:0000313" key="2">
    <source>
        <dbReference type="Proteomes" id="UP000789920"/>
    </source>
</evidence>
<proteinExistence type="predicted"/>
<reference evidence="1" key="1">
    <citation type="submission" date="2021-06" db="EMBL/GenBank/DDBJ databases">
        <authorList>
            <person name="Kallberg Y."/>
            <person name="Tangrot J."/>
            <person name="Rosling A."/>
        </authorList>
    </citation>
    <scope>NUCLEOTIDE SEQUENCE</scope>
    <source>
        <strain evidence="1">MA461A</strain>
    </source>
</reference>
<dbReference type="Proteomes" id="UP000789920">
    <property type="component" value="Unassembled WGS sequence"/>
</dbReference>
<keyword evidence="2" id="KW-1185">Reference proteome</keyword>
<evidence type="ECO:0000313" key="1">
    <source>
        <dbReference type="EMBL" id="CAG8840169.1"/>
    </source>
</evidence>
<name>A0ACA9SHP3_9GLOM</name>
<gene>
    <name evidence="1" type="ORF">RPERSI_LOCUS31330</name>
</gene>
<comment type="caution">
    <text evidence="1">The sequence shown here is derived from an EMBL/GenBank/DDBJ whole genome shotgun (WGS) entry which is preliminary data.</text>
</comment>
<dbReference type="EMBL" id="CAJVQC010125946">
    <property type="protein sequence ID" value="CAG8840169.1"/>
    <property type="molecule type" value="Genomic_DNA"/>
</dbReference>
<accession>A0ACA9SHP3</accession>
<feature type="non-terminal residue" evidence="1">
    <location>
        <position position="1"/>
    </location>
</feature>